<evidence type="ECO:0000313" key="2">
    <source>
        <dbReference type="Proteomes" id="UP001162483"/>
    </source>
</evidence>
<proteinExistence type="predicted"/>
<name>A0ABN9EEW9_9NEOB</name>
<dbReference type="EMBL" id="CATNWA010015420">
    <property type="protein sequence ID" value="CAI9583208.1"/>
    <property type="molecule type" value="Genomic_DNA"/>
</dbReference>
<keyword evidence="2" id="KW-1185">Reference proteome</keyword>
<accession>A0ABN9EEW9</accession>
<sequence length="93" mass="10623">MHYWVLSLRRTSTYPYRKTPLNTLVSILQGSPGLISVIYASLNSRSSSPPLSYVSQWERDLGVSIAVENWPGGWWRNVHSIQSLLRQPTKFSC</sequence>
<protein>
    <submittedName>
        <fullName evidence="1">Uncharacterized protein</fullName>
    </submittedName>
</protein>
<evidence type="ECO:0000313" key="1">
    <source>
        <dbReference type="EMBL" id="CAI9583208.1"/>
    </source>
</evidence>
<dbReference type="Proteomes" id="UP001162483">
    <property type="component" value="Unassembled WGS sequence"/>
</dbReference>
<feature type="non-terminal residue" evidence="1">
    <location>
        <position position="93"/>
    </location>
</feature>
<organism evidence="1 2">
    <name type="scientific">Staurois parvus</name>
    <dbReference type="NCBI Taxonomy" id="386267"/>
    <lineage>
        <taxon>Eukaryota</taxon>
        <taxon>Metazoa</taxon>
        <taxon>Chordata</taxon>
        <taxon>Craniata</taxon>
        <taxon>Vertebrata</taxon>
        <taxon>Euteleostomi</taxon>
        <taxon>Amphibia</taxon>
        <taxon>Batrachia</taxon>
        <taxon>Anura</taxon>
        <taxon>Neobatrachia</taxon>
        <taxon>Ranoidea</taxon>
        <taxon>Ranidae</taxon>
        <taxon>Staurois</taxon>
    </lineage>
</organism>
<comment type="caution">
    <text evidence="1">The sequence shown here is derived from an EMBL/GenBank/DDBJ whole genome shotgun (WGS) entry which is preliminary data.</text>
</comment>
<gene>
    <name evidence="1" type="ORF">SPARVUS_LOCUS9770921</name>
</gene>
<reference evidence="1" key="1">
    <citation type="submission" date="2023-05" db="EMBL/GenBank/DDBJ databases">
        <authorList>
            <person name="Stuckert A."/>
        </authorList>
    </citation>
    <scope>NUCLEOTIDE SEQUENCE</scope>
</reference>